<organism evidence="1 2">
    <name type="scientific">Symplocastrum torsivum CPER-KK1</name>
    <dbReference type="NCBI Taxonomy" id="450513"/>
    <lineage>
        <taxon>Bacteria</taxon>
        <taxon>Bacillati</taxon>
        <taxon>Cyanobacteriota</taxon>
        <taxon>Cyanophyceae</taxon>
        <taxon>Oscillatoriophycideae</taxon>
        <taxon>Oscillatoriales</taxon>
        <taxon>Microcoleaceae</taxon>
        <taxon>Symplocastrum</taxon>
    </lineage>
</organism>
<dbReference type="AlphaFoldDB" id="A0A951PHW5"/>
<reference evidence="1" key="1">
    <citation type="submission" date="2021-05" db="EMBL/GenBank/DDBJ databases">
        <authorList>
            <person name="Pietrasiak N."/>
            <person name="Ward R."/>
            <person name="Stajich J.E."/>
            <person name="Kurbessoian T."/>
        </authorList>
    </citation>
    <scope>NUCLEOTIDE SEQUENCE</scope>
    <source>
        <strain evidence="1">CPER-KK1</strain>
    </source>
</reference>
<sequence>MEEEGVQESWQDVENFPSLCAFSKGGKPYGLAAVPQMPPILLVSSIC</sequence>
<comment type="caution">
    <text evidence="1">The sequence shown here is derived from an EMBL/GenBank/DDBJ whole genome shotgun (WGS) entry which is preliminary data.</text>
</comment>
<evidence type="ECO:0000313" key="2">
    <source>
        <dbReference type="Proteomes" id="UP000753908"/>
    </source>
</evidence>
<accession>A0A951PHW5</accession>
<protein>
    <submittedName>
        <fullName evidence="1">Uncharacterized protein</fullName>
    </submittedName>
</protein>
<dbReference type="Proteomes" id="UP000753908">
    <property type="component" value="Unassembled WGS sequence"/>
</dbReference>
<evidence type="ECO:0000313" key="1">
    <source>
        <dbReference type="EMBL" id="MBW4543392.1"/>
    </source>
</evidence>
<name>A0A951PHW5_9CYAN</name>
<dbReference type="EMBL" id="JAHHIF010000003">
    <property type="protein sequence ID" value="MBW4543392.1"/>
    <property type="molecule type" value="Genomic_DNA"/>
</dbReference>
<reference evidence="1" key="2">
    <citation type="journal article" date="2022" name="Microbiol. Resour. Announc.">
        <title>Metagenome Sequencing to Explore Phylogenomics of Terrestrial Cyanobacteria.</title>
        <authorList>
            <person name="Ward R.D."/>
            <person name="Stajich J.E."/>
            <person name="Johansen J.R."/>
            <person name="Huntemann M."/>
            <person name="Clum A."/>
            <person name="Foster B."/>
            <person name="Foster B."/>
            <person name="Roux S."/>
            <person name="Palaniappan K."/>
            <person name="Varghese N."/>
            <person name="Mukherjee S."/>
            <person name="Reddy T.B.K."/>
            <person name="Daum C."/>
            <person name="Copeland A."/>
            <person name="Chen I.A."/>
            <person name="Ivanova N.N."/>
            <person name="Kyrpides N.C."/>
            <person name="Shapiro N."/>
            <person name="Eloe-Fadrosh E.A."/>
            <person name="Pietrasiak N."/>
        </authorList>
    </citation>
    <scope>NUCLEOTIDE SEQUENCE</scope>
    <source>
        <strain evidence="1">CPER-KK1</strain>
    </source>
</reference>
<gene>
    <name evidence="1" type="ORF">KME25_02925</name>
</gene>
<proteinExistence type="predicted"/>